<evidence type="ECO:0000313" key="1">
    <source>
        <dbReference type="EMBL" id="MPM27093.1"/>
    </source>
</evidence>
<gene>
    <name evidence="1" type="ORF">SDC9_73598</name>
</gene>
<dbReference type="AlphaFoldDB" id="A0A644YKR1"/>
<dbReference type="EMBL" id="VSSQ01004906">
    <property type="protein sequence ID" value="MPM27093.1"/>
    <property type="molecule type" value="Genomic_DNA"/>
</dbReference>
<protein>
    <submittedName>
        <fullName evidence="1">Uncharacterized protein</fullName>
    </submittedName>
</protein>
<comment type="caution">
    <text evidence="1">The sequence shown here is derived from an EMBL/GenBank/DDBJ whole genome shotgun (WGS) entry which is preliminary data.</text>
</comment>
<name>A0A644YKR1_9ZZZZ</name>
<reference evidence="1" key="1">
    <citation type="submission" date="2019-08" db="EMBL/GenBank/DDBJ databases">
        <authorList>
            <person name="Kucharzyk K."/>
            <person name="Murdoch R.W."/>
            <person name="Higgins S."/>
            <person name="Loffler F."/>
        </authorList>
    </citation>
    <scope>NUCLEOTIDE SEQUENCE</scope>
</reference>
<accession>A0A644YKR1</accession>
<organism evidence="1">
    <name type="scientific">bioreactor metagenome</name>
    <dbReference type="NCBI Taxonomy" id="1076179"/>
    <lineage>
        <taxon>unclassified sequences</taxon>
        <taxon>metagenomes</taxon>
        <taxon>ecological metagenomes</taxon>
    </lineage>
</organism>
<sequence length="53" mass="6524">MYFISVRRDKLNTKKRVCQNKVIDTPSLFICYKIFLYSFKIIRNKKKNFIVFN</sequence>
<proteinExistence type="predicted"/>